<protein>
    <recommendedName>
        <fullName evidence="1">serine--tRNA ligase</fullName>
        <ecNumber evidence="1">6.1.1.11</ecNumber>
    </recommendedName>
    <alternativeName>
        <fullName evidence="6">Seryl-tRNA synthetase</fullName>
    </alternativeName>
</protein>
<dbReference type="InterPro" id="IPR002314">
    <property type="entry name" value="aa-tRNA-synt_IIb"/>
</dbReference>
<evidence type="ECO:0000256" key="5">
    <source>
        <dbReference type="ARBA" id="ARBA00023146"/>
    </source>
</evidence>
<dbReference type="Gene3D" id="3.30.930.10">
    <property type="entry name" value="Bira Bifunctional Protein, Domain 2"/>
    <property type="match status" value="1"/>
</dbReference>
<dbReference type="InParanoid" id="A0A2K2BGG8"/>
<dbReference type="Pfam" id="PF00587">
    <property type="entry name" value="tRNA-synt_2b"/>
    <property type="match status" value="1"/>
</dbReference>
<evidence type="ECO:0000256" key="6">
    <source>
        <dbReference type="ARBA" id="ARBA00031113"/>
    </source>
</evidence>
<dbReference type="InterPro" id="IPR042103">
    <property type="entry name" value="SerRS_1_N_sf"/>
</dbReference>
<dbReference type="ExpressionAtlas" id="A0A2K2BGG8">
    <property type="expression patterns" value="baseline and differential"/>
</dbReference>
<dbReference type="PANTHER" id="PTHR11778">
    <property type="entry name" value="SERYL-TRNA SYNTHETASE"/>
    <property type="match status" value="1"/>
</dbReference>
<evidence type="ECO:0000313" key="8">
    <source>
        <dbReference type="Proteomes" id="UP000006729"/>
    </source>
</evidence>
<dbReference type="STRING" id="3694.A0A2K2BGG8"/>
<dbReference type="PROSITE" id="PS50862">
    <property type="entry name" value="AA_TRNA_LIGASE_II"/>
    <property type="match status" value="1"/>
</dbReference>
<keyword evidence="8" id="KW-1185">Reference proteome</keyword>
<keyword evidence="5" id="KW-0030">Aminoacyl-tRNA synthetase</keyword>
<dbReference type="InterPro" id="IPR010978">
    <property type="entry name" value="tRNA-bd_arm"/>
</dbReference>
<organism evidence="7 8">
    <name type="scientific">Populus trichocarpa</name>
    <name type="common">Western balsam poplar</name>
    <name type="synonym">Populus balsamifera subsp. trichocarpa</name>
    <dbReference type="NCBI Taxonomy" id="3694"/>
    <lineage>
        <taxon>Eukaryota</taxon>
        <taxon>Viridiplantae</taxon>
        <taxon>Streptophyta</taxon>
        <taxon>Embryophyta</taxon>
        <taxon>Tracheophyta</taxon>
        <taxon>Spermatophyta</taxon>
        <taxon>Magnoliopsida</taxon>
        <taxon>eudicotyledons</taxon>
        <taxon>Gunneridae</taxon>
        <taxon>Pentapetalae</taxon>
        <taxon>rosids</taxon>
        <taxon>fabids</taxon>
        <taxon>Malpighiales</taxon>
        <taxon>Salicaceae</taxon>
        <taxon>Saliceae</taxon>
        <taxon>Populus</taxon>
    </lineage>
</organism>
<dbReference type="InterPro" id="IPR006195">
    <property type="entry name" value="aa-tRNA-synth_II"/>
</dbReference>
<accession>A0A2K2BGG8</accession>
<comment type="caution">
    <text evidence="7">The sequence shown here is derived from an EMBL/GenBank/DDBJ whole genome shotgun (WGS) entry which is preliminary data.</text>
</comment>
<dbReference type="AlphaFoldDB" id="A0A2K2BGG8"/>
<dbReference type="Gene3D" id="1.10.287.40">
    <property type="entry name" value="Serine-tRNA synthetase, tRNA binding domain"/>
    <property type="match status" value="1"/>
</dbReference>
<dbReference type="InterPro" id="IPR015866">
    <property type="entry name" value="Ser-tRNA-synth_1_N"/>
</dbReference>
<keyword evidence="2" id="KW-0436">Ligase</keyword>
<keyword evidence="3" id="KW-0547">Nucleotide-binding</keyword>
<sequence>MDGESDSLFLRSREASYFGIQCKITMKTKEKRRKTEKGSESKRIFSLMIASCLLISGTIVSCVKNYWTFVFIRSVCVCVCVHHT</sequence>
<dbReference type="InterPro" id="IPR045864">
    <property type="entry name" value="aa-tRNA-synth_II/BPL/LPL"/>
</dbReference>
<evidence type="ECO:0000256" key="1">
    <source>
        <dbReference type="ARBA" id="ARBA00012840"/>
    </source>
</evidence>
<evidence type="ECO:0000256" key="2">
    <source>
        <dbReference type="ARBA" id="ARBA00022598"/>
    </source>
</evidence>
<keyword evidence="4" id="KW-0067">ATP-binding</keyword>
<evidence type="ECO:0000256" key="4">
    <source>
        <dbReference type="ARBA" id="ARBA00022840"/>
    </source>
</evidence>
<dbReference type="PRINTS" id="PR00981">
    <property type="entry name" value="TRNASYNTHSER"/>
</dbReference>
<dbReference type="GO" id="GO:0004828">
    <property type="term" value="F:serine-tRNA ligase activity"/>
    <property type="evidence" value="ECO:0007669"/>
    <property type="project" value="UniProtKB-EC"/>
</dbReference>
<name>A0A2K2BGG8_POPTR</name>
<dbReference type="FunCoup" id="A0A2K2BGG8">
    <property type="interactions" value="2841"/>
</dbReference>
<dbReference type="SUPFAM" id="SSF46589">
    <property type="entry name" value="tRNA-binding arm"/>
    <property type="match status" value="1"/>
</dbReference>
<dbReference type="EC" id="6.1.1.11" evidence="1"/>
<dbReference type="Pfam" id="PF02403">
    <property type="entry name" value="Seryl_tRNA_N"/>
    <property type="match status" value="1"/>
</dbReference>
<evidence type="ECO:0000313" key="7">
    <source>
        <dbReference type="EMBL" id="PNT48878.2"/>
    </source>
</evidence>
<proteinExistence type="predicted"/>
<evidence type="ECO:0000256" key="3">
    <source>
        <dbReference type="ARBA" id="ARBA00022741"/>
    </source>
</evidence>
<reference evidence="7 8" key="1">
    <citation type="journal article" date="2006" name="Science">
        <title>The genome of black cottonwood, Populus trichocarpa (Torr. &amp; Gray).</title>
        <authorList>
            <person name="Tuskan G.A."/>
            <person name="Difazio S."/>
            <person name="Jansson S."/>
            <person name="Bohlmann J."/>
            <person name="Grigoriev I."/>
            <person name="Hellsten U."/>
            <person name="Putnam N."/>
            <person name="Ralph S."/>
            <person name="Rombauts S."/>
            <person name="Salamov A."/>
            <person name="Schein J."/>
            <person name="Sterck L."/>
            <person name="Aerts A."/>
            <person name="Bhalerao R.R."/>
            <person name="Bhalerao R.P."/>
            <person name="Blaudez D."/>
            <person name="Boerjan W."/>
            <person name="Brun A."/>
            <person name="Brunner A."/>
            <person name="Busov V."/>
            <person name="Campbell M."/>
            <person name="Carlson J."/>
            <person name="Chalot M."/>
            <person name="Chapman J."/>
            <person name="Chen G.L."/>
            <person name="Cooper D."/>
            <person name="Coutinho P.M."/>
            <person name="Couturier J."/>
            <person name="Covert S."/>
            <person name="Cronk Q."/>
            <person name="Cunningham R."/>
            <person name="Davis J."/>
            <person name="Degroeve S."/>
            <person name="Dejardin A."/>
            <person name="Depamphilis C."/>
            <person name="Detter J."/>
            <person name="Dirks B."/>
            <person name="Dubchak I."/>
            <person name="Duplessis S."/>
            <person name="Ehlting J."/>
            <person name="Ellis B."/>
            <person name="Gendler K."/>
            <person name="Goodstein D."/>
            <person name="Gribskov M."/>
            <person name="Grimwood J."/>
            <person name="Groover A."/>
            <person name="Gunter L."/>
            <person name="Hamberger B."/>
            <person name="Heinze B."/>
            <person name="Helariutta Y."/>
            <person name="Henrissat B."/>
            <person name="Holligan D."/>
            <person name="Holt R."/>
            <person name="Huang W."/>
            <person name="Islam-Faridi N."/>
            <person name="Jones S."/>
            <person name="Jones-Rhoades M."/>
            <person name="Jorgensen R."/>
            <person name="Joshi C."/>
            <person name="Kangasjarvi J."/>
            <person name="Karlsson J."/>
            <person name="Kelleher C."/>
            <person name="Kirkpatrick R."/>
            <person name="Kirst M."/>
            <person name="Kohler A."/>
            <person name="Kalluri U."/>
            <person name="Larimer F."/>
            <person name="Leebens-Mack J."/>
            <person name="Leple J.C."/>
            <person name="Locascio P."/>
            <person name="Lou Y."/>
            <person name="Lucas S."/>
            <person name="Martin F."/>
            <person name="Montanini B."/>
            <person name="Napoli C."/>
            <person name="Nelson D.R."/>
            <person name="Nelson C."/>
            <person name="Nieminen K."/>
            <person name="Nilsson O."/>
            <person name="Pereda V."/>
            <person name="Peter G."/>
            <person name="Philippe R."/>
            <person name="Pilate G."/>
            <person name="Poliakov A."/>
            <person name="Razumovskaya J."/>
            <person name="Richardson P."/>
            <person name="Rinaldi C."/>
            <person name="Ritland K."/>
            <person name="Rouze P."/>
            <person name="Ryaboy D."/>
            <person name="Schmutz J."/>
            <person name="Schrader J."/>
            <person name="Segerman B."/>
            <person name="Shin H."/>
            <person name="Siddiqui A."/>
            <person name="Sterky F."/>
            <person name="Terry A."/>
            <person name="Tsai C.J."/>
            <person name="Uberbacher E."/>
            <person name="Unneberg P."/>
            <person name="Vahala J."/>
            <person name="Wall K."/>
            <person name="Wessler S."/>
            <person name="Yang G."/>
            <person name="Yin T."/>
            <person name="Douglas C."/>
            <person name="Marra M."/>
            <person name="Sandberg G."/>
            <person name="Van de Peer Y."/>
            <person name="Rokhsar D."/>
        </authorList>
    </citation>
    <scope>NUCLEOTIDE SEQUENCE [LARGE SCALE GENOMIC DNA]</scope>
    <source>
        <strain evidence="8">cv. Nisqually</strain>
    </source>
</reference>
<dbReference type="SUPFAM" id="SSF55681">
    <property type="entry name" value="Class II aaRS and biotin synthetases"/>
    <property type="match status" value="1"/>
</dbReference>
<dbReference type="InterPro" id="IPR002317">
    <property type="entry name" value="Ser-tRNA-ligase_type_1"/>
</dbReference>
<dbReference type="EMBL" id="CM009291">
    <property type="protein sequence ID" value="PNT48878.2"/>
    <property type="molecule type" value="Genomic_DNA"/>
</dbReference>
<dbReference type="GO" id="GO:0005524">
    <property type="term" value="F:ATP binding"/>
    <property type="evidence" value="ECO:0007669"/>
    <property type="project" value="UniProtKB-KW"/>
</dbReference>
<dbReference type="Proteomes" id="UP000006729">
    <property type="component" value="Chromosome 2"/>
</dbReference>
<gene>
    <name evidence="7" type="ORF">POPTR_002G099150v4</name>
</gene>
<dbReference type="FunFam" id="1.10.287.40:FF:000006">
    <property type="entry name" value="Seryl-tRNA synthetase"/>
    <property type="match status" value="1"/>
</dbReference>
<dbReference type="GO" id="GO:0006434">
    <property type="term" value="P:seryl-tRNA aminoacylation"/>
    <property type="evidence" value="ECO:0007669"/>
    <property type="project" value="InterPro"/>
</dbReference>